<dbReference type="Gene3D" id="3.40.50.300">
    <property type="entry name" value="P-loop containing nucleotide triphosphate hydrolases"/>
    <property type="match status" value="1"/>
</dbReference>
<dbReference type="PANTHER" id="PTHR33418:SF1">
    <property type="entry name" value="HELICASE-ASSOCIATED DOMAIN-CONTAINING PROTEIN"/>
    <property type="match status" value="1"/>
</dbReference>
<dbReference type="InterPro" id="IPR027417">
    <property type="entry name" value="P-loop_NTPase"/>
</dbReference>
<dbReference type="CDD" id="cd18785">
    <property type="entry name" value="SF2_C"/>
    <property type="match status" value="1"/>
</dbReference>
<dbReference type="InterPro" id="IPR005114">
    <property type="entry name" value="Helicase_assoc"/>
</dbReference>
<keyword evidence="3" id="KW-0547">Nucleotide-binding</keyword>
<dbReference type="Gene3D" id="6.10.140.530">
    <property type="match status" value="2"/>
</dbReference>
<proteinExistence type="predicted"/>
<dbReference type="Pfam" id="PF03457">
    <property type="entry name" value="HA"/>
    <property type="match status" value="3"/>
</dbReference>
<evidence type="ECO:0000259" key="1">
    <source>
        <dbReference type="PROSITE" id="PS51194"/>
    </source>
</evidence>
<protein>
    <submittedName>
        <fullName evidence="3">Putative helicase</fullName>
    </submittedName>
</protein>
<evidence type="ECO:0000313" key="2">
    <source>
        <dbReference type="EMBL" id="SOR76517.1"/>
    </source>
</evidence>
<dbReference type="GO" id="GO:0004386">
    <property type="term" value="F:helicase activity"/>
    <property type="evidence" value="ECO:0007669"/>
    <property type="project" value="UniProtKB-KW"/>
</dbReference>
<evidence type="ECO:0000313" key="3">
    <source>
        <dbReference type="EMBL" id="SOR84509.1"/>
    </source>
</evidence>
<feature type="domain" description="Helicase C-terminal" evidence="1">
    <location>
        <begin position="62"/>
        <end position="246"/>
    </location>
</feature>
<keyword evidence="4" id="KW-1185">Reference proteome</keyword>
<dbReference type="EMBL" id="LT963352">
    <property type="protein sequence ID" value="SOR76517.1"/>
    <property type="molecule type" value="Genomic_DNA"/>
</dbReference>
<organism evidence="3 4">
    <name type="scientific">Streptomyces chartreusis NRRL 3882</name>
    <dbReference type="NCBI Taxonomy" id="1079985"/>
    <lineage>
        <taxon>Bacteria</taxon>
        <taxon>Bacillati</taxon>
        <taxon>Actinomycetota</taxon>
        <taxon>Actinomycetes</taxon>
        <taxon>Kitasatosporales</taxon>
        <taxon>Streptomycetaceae</taxon>
        <taxon>Streptomyces</taxon>
    </lineage>
</organism>
<keyword evidence="3" id="KW-0067">ATP-binding</keyword>
<dbReference type="PROSITE" id="PS51194">
    <property type="entry name" value="HELICASE_CTER"/>
    <property type="match status" value="1"/>
</dbReference>
<name>A0A2N9BMB8_STRCX</name>
<gene>
    <name evidence="2" type="ORF">SCNRRL3882_0001</name>
    <name evidence="3" type="ORF">SCNRRL3882_7954</name>
</gene>
<keyword evidence="3" id="KW-0347">Helicase</keyword>
<dbReference type="AlphaFoldDB" id="A0A2N9BMB8"/>
<evidence type="ECO:0000313" key="4">
    <source>
        <dbReference type="Proteomes" id="UP000235464"/>
    </source>
</evidence>
<dbReference type="InterPro" id="IPR001650">
    <property type="entry name" value="Helicase_C-like"/>
</dbReference>
<dbReference type="SUPFAM" id="SSF52540">
    <property type="entry name" value="P-loop containing nucleoside triphosphate hydrolases"/>
    <property type="match status" value="1"/>
</dbReference>
<reference evidence="4" key="1">
    <citation type="submission" date="2017-11" db="EMBL/GenBank/DDBJ databases">
        <authorList>
            <person name="Wibberg D."/>
        </authorList>
    </citation>
    <scope>NUCLEOTIDE SEQUENCE [LARGE SCALE GENOMIC DNA]</scope>
</reference>
<dbReference type="EMBL" id="LT963352">
    <property type="protein sequence ID" value="SOR84509.1"/>
    <property type="molecule type" value="Genomic_DNA"/>
</dbReference>
<keyword evidence="3" id="KW-0378">Hydrolase</keyword>
<dbReference type="Proteomes" id="UP000235464">
    <property type="component" value="Chromosome I"/>
</dbReference>
<dbReference type="SMART" id="SM00490">
    <property type="entry name" value="HELICc"/>
    <property type="match status" value="1"/>
</dbReference>
<dbReference type="PANTHER" id="PTHR33418">
    <property type="entry name" value="HELICASE-ASSOCIATED"/>
    <property type="match status" value="1"/>
</dbReference>
<dbReference type="Pfam" id="PF00271">
    <property type="entry name" value="Helicase_C"/>
    <property type="match status" value="1"/>
</dbReference>
<reference evidence="3" key="2">
    <citation type="submission" date="2017-11" db="EMBL/GenBank/DDBJ databases">
        <authorList>
            <person name="Han C.G."/>
        </authorList>
    </citation>
    <scope>NUCLEOTIDE SEQUENCE [LARGE SCALE GENOMIC DNA]</scope>
    <source>
        <strain evidence="3">NRRL3882</strain>
    </source>
</reference>
<accession>A0A2N9BMB8</accession>
<sequence>MDDEEIFGPVVYRLTMSEAIERGLIAQYQVVCVDIADSQLSAVQLVGAQAYTDEVRGVRLAALQTAVLKTAAEHRLRRVLTFHHRTSEAEAFAGGLGRVAASLWEADAASFVEPGAVWADWLCGEHRAVHRRQVLETFSAGVVKDAVMELCVLSSARVLGEGVDTAACDAVVFVDARGSTPDVVQAVGRALRMQPGEGKVASLVVPVFLEPGEEPDEMLASRSYTHLVKVLTALRAHDAEAVEQLAVPQAPGRQAPSVTGGTAGGVVSGAAQGLLQFSTARDPVQLAAFIRARVLRPEGEYWRRGLQAATAYAADHGHLRIPYGYTAPDGFALGVWIAKQRIAYRQGTLAEERVRELDAAGMVWSHREVAFSEGLDAARRWAAEHGHLLAPAEATWQGYPVGIWLRDQRAAARRERAVQNGPDGGRASGKRDGARRWRELEAIDPAWCPVWDIAWQRCFYLARAHVNGGGKLPTEPGELVVQGEDLGRWAGAQRTVAVWDGLLPAQQWLLTEVLHLAPGEGQPQTGPAPGRTRAQMWADNLAAARQYQQREGDLNVPRQHVETVDGDDRALGVFIANCRARKQRLAPERVRELSDAGMKWA</sequence>